<dbReference type="InterPro" id="IPR010982">
    <property type="entry name" value="Lambda_DNA-bd_dom_sf"/>
</dbReference>
<evidence type="ECO:0000313" key="1">
    <source>
        <dbReference type="EMBL" id="OEF47385.1"/>
    </source>
</evidence>
<dbReference type="RefSeq" id="WP_017102330.1">
    <property type="nucleotide sequence ID" value="NZ_AJZO02000195.1"/>
</dbReference>
<dbReference type="InterPro" id="IPR001387">
    <property type="entry name" value="Cro/C1-type_HTH"/>
</dbReference>
<evidence type="ECO:0008006" key="3">
    <source>
        <dbReference type="Google" id="ProtNLM"/>
    </source>
</evidence>
<name>A0ABX3B5D8_9VIBR</name>
<dbReference type="EMBL" id="AJZO02000195">
    <property type="protein sequence ID" value="OEF47385.1"/>
    <property type="molecule type" value="Genomic_DNA"/>
</dbReference>
<keyword evidence="2" id="KW-1185">Reference proteome</keyword>
<sequence>MTLEFKESLSLWIETKGISRKELIAILQSENYEEFKGLDSITLSRWLNGKSTPPLYKQFYIAKCLGVELKEYICSLDLSKIKSPTKYGITLYNLTKALDFSISVLSYRYVPKYVRSEISNDSFQEHLDKFGDFYGNISSLNKFKHDLYNMGNDIDYKSVVLKNEDDEIIGHWAGILDIKKLNGSPSFITISPNEVDKSCLVFLGYYINSEHYFELIVQAICLYLISYVKTKDYVYLFNLDYQPIIEFCKLIFNAEEVRYYPSLDKKDKMGVRLLKFNIIKSISNPTILSLIQIRLNCLSACNYESCKLCNLRGIKG</sequence>
<protein>
    <recommendedName>
        <fullName evidence="3">Transcriptional regulator</fullName>
    </recommendedName>
</protein>
<dbReference type="Gene3D" id="1.10.260.40">
    <property type="entry name" value="lambda repressor-like DNA-binding domains"/>
    <property type="match status" value="1"/>
</dbReference>
<reference evidence="1 2" key="1">
    <citation type="journal article" date="2012" name="Science">
        <title>Ecological populations of bacteria act as socially cohesive units of antibiotic production and resistance.</title>
        <authorList>
            <person name="Cordero O.X."/>
            <person name="Wildschutte H."/>
            <person name="Kirkup B."/>
            <person name="Proehl S."/>
            <person name="Ngo L."/>
            <person name="Hussain F."/>
            <person name="Le Roux F."/>
            <person name="Mincer T."/>
            <person name="Polz M.F."/>
        </authorList>
    </citation>
    <scope>NUCLEOTIDE SEQUENCE [LARGE SCALE GENOMIC DNA]</scope>
    <source>
        <strain evidence="1 2">1F-267</strain>
    </source>
</reference>
<organism evidence="1 2">
    <name type="scientific">Vibrio tasmaniensis 1F-267</name>
    <dbReference type="NCBI Taxonomy" id="1191324"/>
    <lineage>
        <taxon>Bacteria</taxon>
        <taxon>Pseudomonadati</taxon>
        <taxon>Pseudomonadota</taxon>
        <taxon>Gammaproteobacteria</taxon>
        <taxon>Vibrionales</taxon>
        <taxon>Vibrionaceae</taxon>
        <taxon>Vibrio</taxon>
    </lineage>
</organism>
<proteinExistence type="predicted"/>
<dbReference type="CDD" id="cd00093">
    <property type="entry name" value="HTH_XRE"/>
    <property type="match status" value="1"/>
</dbReference>
<gene>
    <name evidence="1" type="ORF">A163_21675</name>
</gene>
<dbReference type="Proteomes" id="UP000094638">
    <property type="component" value="Unassembled WGS sequence"/>
</dbReference>
<accession>A0ABX3B5D8</accession>
<comment type="caution">
    <text evidence="1">The sequence shown here is derived from an EMBL/GenBank/DDBJ whole genome shotgun (WGS) entry which is preliminary data.</text>
</comment>
<evidence type="ECO:0000313" key="2">
    <source>
        <dbReference type="Proteomes" id="UP000094638"/>
    </source>
</evidence>